<dbReference type="Proteomes" id="UP001652626">
    <property type="component" value="Chromosome 24"/>
</dbReference>
<keyword evidence="10 14" id="KW-0695">RNA-directed DNA polymerase</keyword>
<evidence type="ECO:0000256" key="3">
    <source>
        <dbReference type="ARBA" id="ARBA00016182"/>
    </source>
</evidence>
<keyword evidence="8 14" id="KW-0460">Magnesium</keyword>
<feature type="domain" description="Reverse transcriptase" evidence="15">
    <location>
        <begin position="243"/>
        <end position="492"/>
    </location>
</feature>
<evidence type="ECO:0000256" key="4">
    <source>
        <dbReference type="ARBA" id="ARBA00022454"/>
    </source>
</evidence>
<dbReference type="Gene3D" id="1.10.10.2210">
    <property type="match status" value="1"/>
</dbReference>
<keyword evidence="11 14" id="KW-0539">Nucleus</keyword>
<dbReference type="CDD" id="cd01648">
    <property type="entry name" value="TERT"/>
    <property type="match status" value="1"/>
</dbReference>
<keyword evidence="7 14" id="KW-0479">Metal-binding</keyword>
<protein>
    <recommendedName>
        <fullName evidence="3 14">Telomerase reverse transcriptase</fullName>
        <ecNumber evidence="2 14">2.7.7.49</ecNumber>
    </recommendedName>
    <alternativeName>
        <fullName evidence="12 14">Telomerase catalytic subunit</fullName>
    </alternativeName>
</protein>
<dbReference type="PROSITE" id="PS50878">
    <property type="entry name" value="RT_POL"/>
    <property type="match status" value="1"/>
</dbReference>
<evidence type="ECO:0000256" key="1">
    <source>
        <dbReference type="ARBA" id="ARBA00008001"/>
    </source>
</evidence>
<evidence type="ECO:0000256" key="13">
    <source>
        <dbReference type="ARBA" id="ARBA00048173"/>
    </source>
</evidence>
<evidence type="ECO:0000256" key="14">
    <source>
        <dbReference type="RuleBase" id="RU365061"/>
    </source>
</evidence>
<proteinExistence type="inferred from homology"/>
<dbReference type="InterPro" id="IPR043502">
    <property type="entry name" value="DNA/RNA_pol_sf"/>
</dbReference>
<keyword evidence="6 14" id="KW-0548">Nucleotidyltransferase</keyword>
<dbReference type="InterPro" id="IPR000477">
    <property type="entry name" value="RT_dom"/>
</dbReference>
<evidence type="ECO:0000259" key="15">
    <source>
        <dbReference type="PROSITE" id="PS50878"/>
    </source>
</evidence>
<evidence type="ECO:0000256" key="5">
    <source>
        <dbReference type="ARBA" id="ARBA00022679"/>
    </source>
</evidence>
<dbReference type="InterPro" id="IPR003545">
    <property type="entry name" value="Telomerase_RT"/>
</dbReference>
<keyword evidence="4 14" id="KW-0158">Chromosome</keyword>
<dbReference type="SMART" id="SM00975">
    <property type="entry name" value="Telomerase_RBD"/>
    <property type="match status" value="1"/>
</dbReference>
<keyword evidence="5 14" id="KW-0808">Transferase</keyword>
<dbReference type="Gene3D" id="1.10.132.70">
    <property type="match status" value="1"/>
</dbReference>
<dbReference type="EC" id="2.7.7.49" evidence="2 14"/>
<name>A0ABM4AU66_VANTA</name>
<organism evidence="16 17">
    <name type="scientific">Vanessa tameamea</name>
    <name type="common">Kamehameha butterfly</name>
    <dbReference type="NCBI Taxonomy" id="334116"/>
    <lineage>
        <taxon>Eukaryota</taxon>
        <taxon>Metazoa</taxon>
        <taxon>Ecdysozoa</taxon>
        <taxon>Arthropoda</taxon>
        <taxon>Hexapoda</taxon>
        <taxon>Insecta</taxon>
        <taxon>Pterygota</taxon>
        <taxon>Neoptera</taxon>
        <taxon>Endopterygota</taxon>
        <taxon>Lepidoptera</taxon>
        <taxon>Glossata</taxon>
        <taxon>Ditrysia</taxon>
        <taxon>Papilionoidea</taxon>
        <taxon>Nymphalidae</taxon>
        <taxon>Nymphalinae</taxon>
        <taxon>Vanessa</taxon>
    </lineage>
</organism>
<dbReference type="SUPFAM" id="SSF56672">
    <property type="entry name" value="DNA/RNA polymerases"/>
    <property type="match status" value="1"/>
</dbReference>
<sequence>MNNPICFSQYFVNKQNVRSFNNVLNSKYLRSENDTAFLKNIFEDEKLVSELSTEVKEILFEIRENVTSCSKQDFKNYLVIKDVEHSLRTIHKADVLTSCSNALVKVIPSKFFGNNHNNKIFSKCTKLIIYSMRNQFLYLGNVIVKSWDFSRFPWNTIIDTLSPKILCHILHWIFKIILSAIISLNFYVTTCKFDNDENKLHFFLKNHWQRFYDIRISNMIISKIISRFEPYCIGKKTKTKYNLQERLKLKMLKREISKLHLVLKCNDDYRPIVRYKNESITTSEKYKIKERLHFLHILTGKSYAKIERHFSVLYTMWIKKNQPKLYFVKTDLSNAFGSISKEKLLKILCERHVEFQKKEKSLYKKKKFAQQYKEIVAELRKPLLIRSGSTIYEWKEGLVQGYKYSPALSELYYSYLDEIYFSEHLKKEDHDLKLFIRVVDDYLYITDSLEDAHLFLKALSNYRNVNFIKTFVNFQHPTIKFRQEITFLGYSYNTANMEVSRANTVFTGDMCYKISFSAAIGDLGKFLENRIGQSGIQINGHIFNFYHNNEELIWHHIFVTLCLSANKFCTILALYCDEKQMSQYLAIYKNRVTVKLCNSIIETLKRNRPSDFIFKYCINHFRYLSFKALLLCAQKTSKCNILVPYVNVELARSNCINGKWRDHSSRICKSGKSKMQAIREICKRADLKIIMKKFNDLPPGVQCFNHKKFYQ</sequence>
<evidence type="ECO:0000256" key="6">
    <source>
        <dbReference type="ARBA" id="ARBA00022695"/>
    </source>
</evidence>
<dbReference type="Gene3D" id="3.10.10.20">
    <property type="match status" value="1"/>
</dbReference>
<evidence type="ECO:0000256" key="2">
    <source>
        <dbReference type="ARBA" id="ARBA00012493"/>
    </source>
</evidence>
<comment type="function">
    <text evidence="14">Telomerase is a ribonucleoprotein enzyme essential for the replication of chromosome termini in most eukaryotes. It elongates telomeres. It is a reverse transcriptase that adds simple sequence repeats to chromosome ends by copying a template sequence within the RNA component of the enzyme.</text>
</comment>
<evidence type="ECO:0000256" key="8">
    <source>
        <dbReference type="ARBA" id="ARBA00022842"/>
    </source>
</evidence>
<comment type="similarity">
    <text evidence="1 14">Belongs to the reverse transcriptase family. Telomerase subfamily.</text>
</comment>
<comment type="catalytic activity">
    <reaction evidence="13 14">
        <text>DNA(n) + a 2'-deoxyribonucleoside 5'-triphosphate = DNA(n+1) + diphosphate</text>
        <dbReference type="Rhea" id="RHEA:22508"/>
        <dbReference type="Rhea" id="RHEA-COMP:17339"/>
        <dbReference type="Rhea" id="RHEA-COMP:17340"/>
        <dbReference type="ChEBI" id="CHEBI:33019"/>
        <dbReference type="ChEBI" id="CHEBI:61560"/>
        <dbReference type="ChEBI" id="CHEBI:173112"/>
        <dbReference type="EC" id="2.7.7.49"/>
    </reaction>
</comment>
<reference evidence="17" key="1">
    <citation type="submission" date="2025-08" db="UniProtKB">
        <authorList>
            <consortium name="RefSeq"/>
        </authorList>
    </citation>
    <scope>IDENTIFICATION</scope>
    <source>
        <tissue evidence="17">Whole body</tissue>
    </source>
</reference>
<dbReference type="GeneID" id="113402746"/>
<comment type="subcellular location">
    <subcellularLocation>
        <location evidence="14">Nucleus</location>
    </subcellularLocation>
    <subcellularLocation>
        <location evidence="14">Chromosome</location>
        <location evidence="14">Telomere</location>
    </subcellularLocation>
</comment>
<dbReference type="Gene3D" id="3.30.70.2630">
    <property type="match status" value="1"/>
</dbReference>
<dbReference type="RefSeq" id="XP_064074821.1">
    <property type="nucleotide sequence ID" value="XM_064218751.1"/>
</dbReference>
<evidence type="ECO:0000256" key="11">
    <source>
        <dbReference type="ARBA" id="ARBA00023242"/>
    </source>
</evidence>
<dbReference type="PANTHER" id="PTHR12066">
    <property type="entry name" value="TELOMERASE REVERSE TRANSCRIPTASE"/>
    <property type="match status" value="1"/>
</dbReference>
<evidence type="ECO:0000256" key="7">
    <source>
        <dbReference type="ARBA" id="ARBA00022723"/>
    </source>
</evidence>
<evidence type="ECO:0000313" key="17">
    <source>
        <dbReference type="RefSeq" id="XP_064074821.1"/>
    </source>
</evidence>
<evidence type="ECO:0000313" key="16">
    <source>
        <dbReference type="Proteomes" id="UP001652626"/>
    </source>
</evidence>
<evidence type="ECO:0000256" key="10">
    <source>
        <dbReference type="ARBA" id="ARBA00022918"/>
    </source>
</evidence>
<evidence type="ECO:0000256" key="12">
    <source>
        <dbReference type="ARBA" id="ARBA00032044"/>
    </source>
</evidence>
<dbReference type="Pfam" id="PF12009">
    <property type="entry name" value="Telomerase_RBD"/>
    <property type="match status" value="1"/>
</dbReference>
<keyword evidence="16" id="KW-1185">Reference proteome</keyword>
<dbReference type="PANTHER" id="PTHR12066:SF0">
    <property type="entry name" value="TELOMERASE REVERSE TRANSCRIPTASE"/>
    <property type="match status" value="1"/>
</dbReference>
<dbReference type="InterPro" id="IPR021891">
    <property type="entry name" value="Telomerase_RBD"/>
</dbReference>
<keyword evidence="9 14" id="KW-0779">Telomere</keyword>
<gene>
    <name evidence="17" type="primary">LOC113402746</name>
</gene>
<accession>A0ABM4AU66</accession>
<evidence type="ECO:0000256" key="9">
    <source>
        <dbReference type="ARBA" id="ARBA00022895"/>
    </source>
</evidence>